<reference evidence="2 3" key="1">
    <citation type="journal article" date="2012" name="J. Bacteriol.">
        <title>Genome Sequence of the Halotolerant Bacterium Imtechella halotolerans K1T.</title>
        <authorList>
            <person name="Kumar S."/>
            <person name="Vikram S."/>
            <person name="Subramanian S."/>
            <person name="Raghava G.P."/>
            <person name="Pinnaka A.K."/>
        </authorList>
    </citation>
    <scope>NUCLEOTIDE SEQUENCE [LARGE SCALE GENOMIC DNA]</scope>
    <source>
        <strain evidence="2 3">K1</strain>
    </source>
</reference>
<feature type="signal peptide" evidence="1">
    <location>
        <begin position="1"/>
        <end position="18"/>
    </location>
</feature>
<gene>
    <name evidence="2" type="ORF">W5A_07362</name>
</gene>
<evidence type="ECO:0000256" key="1">
    <source>
        <dbReference type="SAM" id="SignalP"/>
    </source>
</evidence>
<dbReference type="STRING" id="946077.W5A_07362"/>
<keyword evidence="1" id="KW-0732">Signal</keyword>
<evidence type="ECO:0008006" key="4">
    <source>
        <dbReference type="Google" id="ProtNLM"/>
    </source>
</evidence>
<protein>
    <recommendedName>
        <fullName evidence="4">Lipoprotein</fullName>
    </recommendedName>
</protein>
<dbReference type="RefSeq" id="WP_008238997.1">
    <property type="nucleotide sequence ID" value="NZ_AJJU01000007.1"/>
</dbReference>
<dbReference type="Proteomes" id="UP000005938">
    <property type="component" value="Unassembled WGS sequence"/>
</dbReference>
<organism evidence="2 3">
    <name type="scientific">Imtechella halotolerans K1</name>
    <dbReference type="NCBI Taxonomy" id="946077"/>
    <lineage>
        <taxon>Bacteria</taxon>
        <taxon>Pseudomonadati</taxon>
        <taxon>Bacteroidota</taxon>
        <taxon>Flavobacteriia</taxon>
        <taxon>Flavobacteriales</taxon>
        <taxon>Flavobacteriaceae</taxon>
        <taxon>Imtechella</taxon>
    </lineage>
</organism>
<dbReference type="eggNOG" id="ENOG503161T">
    <property type="taxonomic scope" value="Bacteria"/>
</dbReference>
<proteinExistence type="predicted"/>
<feature type="chain" id="PRO_5003635388" description="Lipoprotein" evidence="1">
    <location>
        <begin position="19"/>
        <end position="170"/>
    </location>
</feature>
<evidence type="ECO:0000313" key="3">
    <source>
        <dbReference type="Proteomes" id="UP000005938"/>
    </source>
</evidence>
<sequence>MKKVSLLFLLTILTACSAGDLEVENIDFESATVSSCTSGIETTVFFKLKSNEGLILEIPSGILKNEVSIQPYTSAIPTNSKLIYRLFNEDISNSYFCSSIPPSSPAVISEMEATGGTVQITTTAVTNTEGEVTSYTHLIVIIDLVLTNEQGESIVNPILNYGSFSTTPAP</sequence>
<dbReference type="EMBL" id="AJJU01000007">
    <property type="protein sequence ID" value="EID75135.1"/>
    <property type="molecule type" value="Genomic_DNA"/>
</dbReference>
<keyword evidence="3" id="KW-1185">Reference proteome</keyword>
<dbReference type="OrthoDB" id="1417969at2"/>
<dbReference type="PROSITE" id="PS51257">
    <property type="entry name" value="PROKAR_LIPOPROTEIN"/>
    <property type="match status" value="1"/>
</dbReference>
<evidence type="ECO:0000313" key="2">
    <source>
        <dbReference type="EMBL" id="EID75135.1"/>
    </source>
</evidence>
<dbReference type="AlphaFoldDB" id="I0WFG9"/>
<comment type="caution">
    <text evidence="2">The sequence shown here is derived from an EMBL/GenBank/DDBJ whole genome shotgun (WGS) entry which is preliminary data.</text>
</comment>
<name>I0WFG9_9FLAO</name>
<accession>I0WFG9</accession>